<dbReference type="RefSeq" id="WP_117077868.1">
    <property type="nucleotide sequence ID" value="NZ_CABHKM010000005.1"/>
</dbReference>
<dbReference type="Pfam" id="PF06952">
    <property type="entry name" value="PsiA"/>
    <property type="match status" value="1"/>
</dbReference>
<gene>
    <name evidence="1" type="ORF">PENVA_0058</name>
</gene>
<evidence type="ECO:0000313" key="1">
    <source>
        <dbReference type="EMBL" id="CDM79674.1"/>
    </source>
</evidence>
<dbReference type="AlphaFoldDB" id="A0A024HVS6"/>
<proteinExistence type="predicted"/>
<keyword evidence="1" id="KW-0614">Plasmid</keyword>
<geneLocation type="plasmid" evidence="1">
    <name>pENVA</name>
</geneLocation>
<dbReference type="InterPro" id="IPR009713">
    <property type="entry name" value="Uncharacterised_PsiA"/>
</dbReference>
<organism evidence="1">
    <name type="scientific">Klebsiella pneumoniae</name>
    <dbReference type="NCBI Taxonomy" id="573"/>
    <lineage>
        <taxon>Bacteria</taxon>
        <taxon>Pseudomonadati</taxon>
        <taxon>Pseudomonadota</taxon>
        <taxon>Gammaproteobacteria</taxon>
        <taxon>Enterobacterales</taxon>
        <taxon>Enterobacteriaceae</taxon>
        <taxon>Klebsiella/Raoultella group</taxon>
        <taxon>Klebsiella</taxon>
        <taxon>Klebsiella pneumoniae complex</taxon>
    </lineage>
</organism>
<dbReference type="NCBIfam" id="NF010258">
    <property type="entry name" value="PRK13704.1"/>
    <property type="match status" value="1"/>
</dbReference>
<accession>A0A024HVS6</accession>
<reference evidence="1" key="1">
    <citation type="journal article" date="2014" name="Antimicrob. Agents Chemother.">
        <title>IncH-Type Plasmid Harboring blaCTX-M-15, blaDHA-1, and qnrB4 Genes Recovered from Animal Isolates.</title>
        <authorList>
            <person name="Schluter A."/>
            <person name="Nordmann P."/>
            <person name="Bonnin R.A."/>
            <person name="Millemann Y."/>
            <person name="Eikmeyer F.G."/>
            <person name="Wibberg D."/>
            <person name="Puhler A."/>
            <person name="Poirel L."/>
        </authorList>
    </citation>
    <scope>NUCLEOTIDE SEQUENCE [LARGE SCALE GENOMIC DNA]</scope>
    <source>
        <strain evidence="1">Kp15</strain>
        <plasmid evidence="1">pENVA</plasmid>
    </source>
</reference>
<dbReference type="EMBL" id="HG918041">
    <property type="protein sequence ID" value="CDM79674.1"/>
    <property type="molecule type" value="Genomic_DNA"/>
</dbReference>
<protein>
    <submittedName>
        <fullName evidence="1">Plasmid SOS inhibition protein A</fullName>
    </submittedName>
</protein>
<sequence>MISSMLVPINPFQRCAMASIASVENRRALGRKTGELAYVKAFFKELTGKSQINSNDLRKVDSTYDPFARGEATKVEYLRAIDILIESRGECFILPLSWSLAVSMFPELQNRVFQRREHRDRIHDQRVERLRKKESNLLNYQFEINVAKSRLYLSFCVPGQHKRWLEDWRNDTHGQGLTTNNIYLLIKEWWSSFWITSYRKDYIWCYTLAELLDEIDYVLSTITIMEFNVCFSALPLSLIYKAG</sequence>
<name>A0A024HVS6_KLEPN</name>